<comment type="caution">
    <text evidence="9">The sequence shown here is derived from an EMBL/GenBank/DDBJ whole genome shotgun (WGS) entry which is preliminary data.</text>
</comment>
<dbReference type="VEuPathDB" id="FungiDB:VP01_2116g2"/>
<dbReference type="Pfam" id="PF00150">
    <property type="entry name" value="Cellulase"/>
    <property type="match status" value="1"/>
</dbReference>
<gene>
    <name evidence="9" type="ORF">VP01_2116g2</name>
</gene>
<evidence type="ECO:0000313" key="10">
    <source>
        <dbReference type="Proteomes" id="UP000037035"/>
    </source>
</evidence>
<evidence type="ECO:0000256" key="6">
    <source>
        <dbReference type="RuleBase" id="RU361153"/>
    </source>
</evidence>
<dbReference type="InterPro" id="IPR017853">
    <property type="entry name" value="GH"/>
</dbReference>
<dbReference type="OrthoDB" id="5823761at2759"/>
<proteinExistence type="inferred from homology"/>
<dbReference type="SUPFAM" id="SSF51445">
    <property type="entry name" value="(Trans)glycosidases"/>
    <property type="match status" value="1"/>
</dbReference>
<evidence type="ECO:0000259" key="8">
    <source>
        <dbReference type="Pfam" id="PF00150"/>
    </source>
</evidence>
<dbReference type="GO" id="GO:0008810">
    <property type="term" value="F:cellulase activity"/>
    <property type="evidence" value="ECO:0007669"/>
    <property type="project" value="UniProtKB-EC"/>
</dbReference>
<comment type="catalytic activity">
    <reaction evidence="1">
        <text>Endohydrolysis of (1-&gt;4)-beta-D-glucosidic linkages in cellulose, lichenin and cereal beta-D-glucans.</text>
        <dbReference type="EC" id="3.2.1.4"/>
    </reaction>
</comment>
<dbReference type="GO" id="GO:0009251">
    <property type="term" value="P:glucan catabolic process"/>
    <property type="evidence" value="ECO:0007669"/>
    <property type="project" value="TreeGrafter"/>
</dbReference>
<evidence type="ECO:0000256" key="7">
    <source>
        <dbReference type="SAM" id="MobiDB-lite"/>
    </source>
</evidence>
<name>A0A0L6VA14_9BASI</name>
<evidence type="ECO:0000256" key="2">
    <source>
        <dbReference type="ARBA" id="ARBA00005641"/>
    </source>
</evidence>
<evidence type="ECO:0000256" key="1">
    <source>
        <dbReference type="ARBA" id="ARBA00000966"/>
    </source>
</evidence>
<feature type="region of interest" description="Disordered" evidence="7">
    <location>
        <begin position="228"/>
        <end position="252"/>
    </location>
</feature>
<accession>A0A0L6VA14</accession>
<dbReference type="Proteomes" id="UP000037035">
    <property type="component" value="Unassembled WGS sequence"/>
</dbReference>
<comment type="similarity">
    <text evidence="2 6">Belongs to the glycosyl hydrolase 5 (cellulase A) family.</text>
</comment>
<organism evidence="9 10">
    <name type="scientific">Puccinia sorghi</name>
    <dbReference type="NCBI Taxonomy" id="27349"/>
    <lineage>
        <taxon>Eukaryota</taxon>
        <taxon>Fungi</taxon>
        <taxon>Dikarya</taxon>
        <taxon>Basidiomycota</taxon>
        <taxon>Pucciniomycotina</taxon>
        <taxon>Pucciniomycetes</taxon>
        <taxon>Pucciniales</taxon>
        <taxon>Pucciniaceae</taxon>
        <taxon>Puccinia</taxon>
    </lineage>
</organism>
<keyword evidence="10" id="KW-1185">Reference proteome</keyword>
<evidence type="ECO:0000256" key="5">
    <source>
        <dbReference type="ARBA" id="ARBA00023295"/>
    </source>
</evidence>
<dbReference type="Gene3D" id="3.20.20.80">
    <property type="entry name" value="Glycosidases"/>
    <property type="match status" value="1"/>
</dbReference>
<evidence type="ECO:0000313" key="9">
    <source>
        <dbReference type="EMBL" id="KNZ57603.1"/>
    </source>
</evidence>
<reference evidence="9 10" key="1">
    <citation type="submission" date="2015-08" db="EMBL/GenBank/DDBJ databases">
        <title>Next Generation Sequencing and Analysis of the Genome of Puccinia sorghi L Schw, the Causal Agent of Maize Common Rust.</title>
        <authorList>
            <person name="Rochi L."/>
            <person name="Burguener G."/>
            <person name="Darino M."/>
            <person name="Turjanski A."/>
            <person name="Kreff E."/>
            <person name="Dieguez M.J."/>
            <person name="Sacco F."/>
        </authorList>
    </citation>
    <scope>NUCLEOTIDE SEQUENCE [LARGE SCALE GENOMIC DNA]</scope>
    <source>
        <strain evidence="9 10">RO10H11247</strain>
    </source>
</reference>
<dbReference type="InterPro" id="IPR001547">
    <property type="entry name" value="Glyco_hydro_5"/>
</dbReference>
<dbReference type="PANTHER" id="PTHR34142">
    <property type="entry name" value="ENDO-BETA-1,4-GLUCANASE A"/>
    <property type="match status" value="1"/>
</dbReference>
<keyword evidence="4 6" id="KW-0378">Hydrolase</keyword>
<protein>
    <recommendedName>
        <fullName evidence="3">cellulase</fullName>
        <ecNumber evidence="3">3.2.1.4</ecNumber>
    </recommendedName>
</protein>
<feature type="domain" description="Glycoside hydrolase family 5" evidence="8">
    <location>
        <begin position="177"/>
        <end position="348"/>
    </location>
</feature>
<dbReference type="EMBL" id="LAVV01006966">
    <property type="protein sequence ID" value="KNZ57603.1"/>
    <property type="molecule type" value="Genomic_DNA"/>
</dbReference>
<dbReference type="PANTHER" id="PTHR34142:SF1">
    <property type="entry name" value="GLYCOSIDE HYDROLASE FAMILY 5 DOMAIN-CONTAINING PROTEIN"/>
    <property type="match status" value="1"/>
</dbReference>
<keyword evidence="5 6" id="KW-0326">Glycosidase</keyword>
<dbReference type="EC" id="3.2.1.4" evidence="3"/>
<sequence length="557" mass="62107">MGIRREFGTQGAPPLDIITPAGALAIGLWKWKDKYVAPRLHASFCNCWPFHRGAALSTNIPIGSPATDDKTKPTMSPIRIPKLPPIAGVTLSGMDFASNASSSNFAAASLSTLPVSHAPLNNSLPNDPFTLPDFEQAMHYLEDRQVSSIKLPLSWESLQVRARQNYNLLLYPTSLTSVVRLLTTIQSIHKRNITRMEVYTDVVATVTSRNASAIVTLSISPEHFSTLTSNATPLPKGGEKESHKNQHKNGHLTQDADVASFVDLWGKLARHFQHDRRVIFHLLAIPKGSTARRSLHREFFFPVLPKSWNQTVQAAVTNIRKSGARNVIILPSFVAPNVPTFDSFRDFPKDFARMQHVKNPDGTTDGIVFDLVQVSADLFSNQSLSISTKALRVNVSKIINPVVKLLNEHHRQAIVGTLAASSDPTCTRTLAKFAKQISNVRQVPIYSTHTYPQLADSAFYFFLLPPGNSPFDQVSILHHNQLLIFADRNRRTTRIAPRSQPYVSRVAQFDSSNTVSQHLTILFLYQEELVDQPNFQSVQPFFPKTIQNYSAEKKPNH</sequence>
<dbReference type="AlphaFoldDB" id="A0A0L6VA14"/>
<dbReference type="STRING" id="27349.A0A0L6VA14"/>
<evidence type="ECO:0000256" key="4">
    <source>
        <dbReference type="ARBA" id="ARBA00022801"/>
    </source>
</evidence>
<evidence type="ECO:0000256" key="3">
    <source>
        <dbReference type="ARBA" id="ARBA00012601"/>
    </source>
</evidence>